<dbReference type="PROSITE" id="PS00478">
    <property type="entry name" value="LIM_DOMAIN_1"/>
    <property type="match status" value="3"/>
</dbReference>
<evidence type="ECO:0000256" key="2">
    <source>
        <dbReference type="ARBA" id="ARBA00022833"/>
    </source>
</evidence>
<dbReference type="CDD" id="cd09327">
    <property type="entry name" value="LIM1_abLIM"/>
    <property type="match status" value="1"/>
</dbReference>
<dbReference type="PROSITE" id="PS50023">
    <property type="entry name" value="LIM_DOMAIN_2"/>
    <property type="match status" value="3"/>
</dbReference>
<gene>
    <name evidence="7" type="primary">LOC114485146</name>
</gene>
<dbReference type="SMART" id="SM00132">
    <property type="entry name" value="LIM"/>
    <property type="match status" value="3"/>
</dbReference>
<evidence type="ECO:0000259" key="5">
    <source>
        <dbReference type="PROSITE" id="PS50023"/>
    </source>
</evidence>
<protein>
    <submittedName>
        <fullName evidence="7">Actin-binding LIM protein 2-like</fullName>
    </submittedName>
</protein>
<feature type="non-terminal residue" evidence="7">
    <location>
        <position position="306"/>
    </location>
</feature>
<feature type="domain" description="LIM zinc-binding" evidence="5">
    <location>
        <begin position="25"/>
        <end position="84"/>
    </location>
</feature>
<dbReference type="FunFam" id="2.10.110.10:FF:000003">
    <property type="entry name" value="actin-binding LIM protein 1 isoform X1"/>
    <property type="match status" value="1"/>
</dbReference>
<dbReference type="CDD" id="cd09329">
    <property type="entry name" value="LIM3_abLIM"/>
    <property type="match status" value="1"/>
</dbReference>
<dbReference type="KEGG" id="pcad:114485146"/>
<dbReference type="Proteomes" id="UP000248484">
    <property type="component" value="Unplaced"/>
</dbReference>
<keyword evidence="1 4" id="KW-0479">Metal-binding</keyword>
<keyword evidence="6" id="KW-1185">Reference proteome</keyword>
<dbReference type="InterPro" id="IPR001781">
    <property type="entry name" value="Znf_LIM"/>
</dbReference>
<dbReference type="AlphaFoldDB" id="A0A455B0Y9"/>
<feature type="domain" description="LIM zinc-binding" evidence="5">
    <location>
        <begin position="85"/>
        <end position="144"/>
    </location>
</feature>
<dbReference type="Pfam" id="PF00412">
    <property type="entry name" value="LIM"/>
    <property type="match status" value="3"/>
</dbReference>
<dbReference type="GO" id="GO:0051015">
    <property type="term" value="F:actin filament binding"/>
    <property type="evidence" value="ECO:0007669"/>
    <property type="project" value="TreeGrafter"/>
</dbReference>
<dbReference type="GO" id="GO:0015629">
    <property type="term" value="C:actin cytoskeleton"/>
    <property type="evidence" value="ECO:0007669"/>
    <property type="project" value="TreeGrafter"/>
</dbReference>
<dbReference type="CDD" id="cd09328">
    <property type="entry name" value="LIM2_abLIM"/>
    <property type="match status" value="1"/>
</dbReference>
<evidence type="ECO:0000313" key="7">
    <source>
        <dbReference type="RefSeq" id="XP_028341763.1"/>
    </source>
</evidence>
<accession>A0A455B0Y9</accession>
<evidence type="ECO:0000313" key="6">
    <source>
        <dbReference type="Proteomes" id="UP000248484"/>
    </source>
</evidence>
<dbReference type="SUPFAM" id="SSF57716">
    <property type="entry name" value="Glucocorticoid receptor-like (DNA-binding domain)"/>
    <property type="match status" value="5"/>
</dbReference>
<organism evidence="6 7">
    <name type="scientific">Physeter macrocephalus</name>
    <name type="common">Sperm whale</name>
    <name type="synonym">Physeter catodon</name>
    <dbReference type="NCBI Taxonomy" id="9755"/>
    <lineage>
        <taxon>Eukaryota</taxon>
        <taxon>Metazoa</taxon>
        <taxon>Chordata</taxon>
        <taxon>Craniata</taxon>
        <taxon>Vertebrata</taxon>
        <taxon>Euteleostomi</taxon>
        <taxon>Mammalia</taxon>
        <taxon>Eutheria</taxon>
        <taxon>Laurasiatheria</taxon>
        <taxon>Artiodactyla</taxon>
        <taxon>Whippomorpha</taxon>
        <taxon>Cetacea</taxon>
        <taxon>Odontoceti</taxon>
        <taxon>Physeteridae</taxon>
        <taxon>Physeter</taxon>
    </lineage>
</organism>
<dbReference type="FunFam" id="2.10.110.10:FF:000053">
    <property type="entry name" value="Actin-binding LIM protein family, member 2"/>
    <property type="match status" value="1"/>
</dbReference>
<dbReference type="PANTHER" id="PTHR24213:SF6">
    <property type="entry name" value="ACTIN-BINDING LIM PROTEIN 2"/>
    <property type="match status" value="1"/>
</dbReference>
<evidence type="ECO:0000256" key="3">
    <source>
        <dbReference type="ARBA" id="ARBA00023038"/>
    </source>
</evidence>
<dbReference type="FunFam" id="2.10.110.10:FF:000007">
    <property type="entry name" value="actin-binding LIM protein 1 isoform X1"/>
    <property type="match status" value="1"/>
</dbReference>
<keyword evidence="3 4" id="KW-0440">LIM domain</keyword>
<name>A0A455B0Y9_PHYMC</name>
<reference evidence="7" key="1">
    <citation type="submission" date="2025-08" db="UniProtKB">
        <authorList>
            <consortium name="RefSeq"/>
        </authorList>
    </citation>
    <scope>IDENTIFICATION</scope>
    <source>
        <tissue evidence="7">Muscle</tissue>
    </source>
</reference>
<dbReference type="InterPro" id="IPR051618">
    <property type="entry name" value="Actin-binding_LIM"/>
</dbReference>
<evidence type="ECO:0000256" key="1">
    <source>
        <dbReference type="ARBA" id="ARBA00022723"/>
    </source>
</evidence>
<keyword evidence="2 4" id="KW-0862">Zinc</keyword>
<evidence type="ECO:0000256" key="4">
    <source>
        <dbReference type="PROSITE-ProRule" id="PRU00125"/>
    </source>
</evidence>
<feature type="domain" description="LIM zinc-binding" evidence="5">
    <location>
        <begin position="154"/>
        <end position="213"/>
    </location>
</feature>
<dbReference type="GO" id="GO:0046872">
    <property type="term" value="F:metal ion binding"/>
    <property type="evidence" value="ECO:0007669"/>
    <property type="project" value="UniProtKB-KW"/>
</dbReference>
<dbReference type="RefSeq" id="XP_028341763.1">
    <property type="nucleotide sequence ID" value="XM_028485962.2"/>
</dbReference>
<dbReference type="GO" id="GO:0030032">
    <property type="term" value="P:lamellipodium assembly"/>
    <property type="evidence" value="ECO:0007669"/>
    <property type="project" value="TreeGrafter"/>
</dbReference>
<dbReference type="GeneID" id="114485146"/>
<proteinExistence type="predicted"/>
<dbReference type="OrthoDB" id="9676925at2759"/>
<dbReference type="PANTHER" id="PTHR24213">
    <property type="entry name" value="ACTIN-BINDING LIM PROTEIN"/>
    <property type="match status" value="1"/>
</dbReference>
<sequence length="306" mass="33106">MPGGGTVSEPQAAHSAPEKPASTAILCNTCGNVCRGEVLRVQSKYFHIQCFVCKECGCDLAEGGFFVRQGEYICTQDYQRLYGTRCFSCDQFIEGEVVSALGKTYHPSCFVCAVCRLPFPPGDRVTFNGKECMCQKCSLPTSAGSSVPLSQGLWSCKGCGVEIKNGQSLVALDKHWHLGCFKCKTCGKQLNAEYISKDGLPYCEADYHTEFGIRCDGCEKYITGHVLEVRRPAWRLCVTVAWPASGTLWGGRDPAGPAAAARPAPPGLTLSQRRACRGPSIDVTGTSSGIRRVVSAECPPAQRRPR</sequence>
<dbReference type="InParanoid" id="A0A455B0Y9"/>
<dbReference type="Gene3D" id="2.10.110.10">
    <property type="entry name" value="Cysteine Rich Protein"/>
    <property type="match status" value="3"/>
</dbReference>